<evidence type="ECO:0000313" key="9">
    <source>
        <dbReference type="EMBL" id="MBB6673101.1"/>
    </source>
</evidence>
<dbReference type="RefSeq" id="WP_185670937.1">
    <property type="nucleotide sequence ID" value="NZ_JACJVP010000032.1"/>
</dbReference>
<keyword evidence="2 7" id="KW-0813">Transport</keyword>
<keyword evidence="3" id="KW-1003">Cell membrane</keyword>
<evidence type="ECO:0000256" key="7">
    <source>
        <dbReference type="RuleBase" id="RU363032"/>
    </source>
</evidence>
<feature type="transmembrane region" description="Helical" evidence="7">
    <location>
        <begin position="261"/>
        <end position="283"/>
    </location>
</feature>
<feature type="transmembrane region" description="Helical" evidence="7">
    <location>
        <begin position="12"/>
        <end position="30"/>
    </location>
</feature>
<name>A0A7X0RTA2_9BACL</name>
<comment type="caution">
    <text evidence="9">The sequence shown here is derived from an EMBL/GenBank/DDBJ whole genome shotgun (WGS) entry which is preliminary data.</text>
</comment>
<dbReference type="GO" id="GO:0055085">
    <property type="term" value="P:transmembrane transport"/>
    <property type="evidence" value="ECO:0007669"/>
    <property type="project" value="InterPro"/>
</dbReference>
<dbReference type="AlphaFoldDB" id="A0A7X0RTA2"/>
<dbReference type="PANTHER" id="PTHR30193">
    <property type="entry name" value="ABC TRANSPORTER PERMEASE PROTEIN"/>
    <property type="match status" value="1"/>
</dbReference>
<evidence type="ECO:0000256" key="4">
    <source>
        <dbReference type="ARBA" id="ARBA00022692"/>
    </source>
</evidence>
<gene>
    <name evidence="9" type="ORF">H7C19_20675</name>
</gene>
<dbReference type="InterPro" id="IPR035906">
    <property type="entry name" value="MetI-like_sf"/>
</dbReference>
<dbReference type="Pfam" id="PF00528">
    <property type="entry name" value="BPD_transp_1"/>
    <property type="match status" value="1"/>
</dbReference>
<sequence length="293" mass="32467">MNSAVLKKTMYWFVVPALLMYLVFWIYPILKLFQYSISDYNGYVQQFNYIGFDNFKQVFKDGIVGTSLSNTLIYTVIFVVFSNAIALGLAFVLNMKIRATGLYRTAAYIPTLFSAIVVGFIWSYVYMPESGLIASVMNWLGMNGSDLNLLGSYGSALYAISAVEVWKHIGTSTVIYLAGLQTVPQDLIEAGKIDGASSWKITRFIRIPLLATSITINVTLSVINGLKAFDYPFIMTNGGPGRATSTLLVDIFRMAFKEQQFGLASALAVISFAVIILITTLFVTRLNKREVSA</sequence>
<feature type="domain" description="ABC transmembrane type-1" evidence="8">
    <location>
        <begin position="68"/>
        <end position="282"/>
    </location>
</feature>
<feature type="transmembrane region" description="Helical" evidence="7">
    <location>
        <begin position="105"/>
        <end position="127"/>
    </location>
</feature>
<evidence type="ECO:0000256" key="3">
    <source>
        <dbReference type="ARBA" id="ARBA00022475"/>
    </source>
</evidence>
<dbReference type="CDD" id="cd06261">
    <property type="entry name" value="TM_PBP2"/>
    <property type="match status" value="1"/>
</dbReference>
<accession>A0A7X0RTA2</accession>
<comment type="subcellular location">
    <subcellularLocation>
        <location evidence="1 7">Cell membrane</location>
        <topology evidence="1 7">Multi-pass membrane protein</topology>
    </subcellularLocation>
</comment>
<keyword evidence="5 7" id="KW-1133">Transmembrane helix</keyword>
<dbReference type="SUPFAM" id="SSF161098">
    <property type="entry name" value="MetI-like"/>
    <property type="match status" value="1"/>
</dbReference>
<evidence type="ECO:0000259" key="8">
    <source>
        <dbReference type="PROSITE" id="PS50928"/>
    </source>
</evidence>
<evidence type="ECO:0000256" key="6">
    <source>
        <dbReference type="ARBA" id="ARBA00023136"/>
    </source>
</evidence>
<keyword evidence="10" id="KW-1185">Reference proteome</keyword>
<dbReference type="Proteomes" id="UP000547209">
    <property type="component" value="Unassembled WGS sequence"/>
</dbReference>
<protein>
    <submittedName>
        <fullName evidence="9">Sugar ABC transporter permease</fullName>
    </submittedName>
</protein>
<comment type="similarity">
    <text evidence="7">Belongs to the binding-protein-dependent transport system permease family.</text>
</comment>
<dbReference type="InterPro" id="IPR051393">
    <property type="entry name" value="ABC_transporter_permease"/>
</dbReference>
<dbReference type="PROSITE" id="PS50928">
    <property type="entry name" value="ABC_TM1"/>
    <property type="match status" value="1"/>
</dbReference>
<dbReference type="InterPro" id="IPR000515">
    <property type="entry name" value="MetI-like"/>
</dbReference>
<evidence type="ECO:0000256" key="1">
    <source>
        <dbReference type="ARBA" id="ARBA00004651"/>
    </source>
</evidence>
<feature type="transmembrane region" description="Helical" evidence="7">
    <location>
        <begin position="72"/>
        <end position="93"/>
    </location>
</feature>
<dbReference type="EMBL" id="JACJVP010000032">
    <property type="protein sequence ID" value="MBB6673101.1"/>
    <property type="molecule type" value="Genomic_DNA"/>
</dbReference>
<evidence type="ECO:0000256" key="2">
    <source>
        <dbReference type="ARBA" id="ARBA00022448"/>
    </source>
</evidence>
<keyword evidence="6 7" id="KW-0472">Membrane</keyword>
<dbReference type="Gene3D" id="1.10.3720.10">
    <property type="entry name" value="MetI-like"/>
    <property type="match status" value="1"/>
</dbReference>
<dbReference type="PANTHER" id="PTHR30193:SF37">
    <property type="entry name" value="INNER MEMBRANE ABC TRANSPORTER PERMEASE PROTEIN YCJO"/>
    <property type="match status" value="1"/>
</dbReference>
<evidence type="ECO:0000313" key="10">
    <source>
        <dbReference type="Proteomes" id="UP000547209"/>
    </source>
</evidence>
<proteinExistence type="inferred from homology"/>
<evidence type="ECO:0000256" key="5">
    <source>
        <dbReference type="ARBA" id="ARBA00022989"/>
    </source>
</evidence>
<organism evidence="9 10">
    <name type="scientific">Cohnella nanjingensis</name>
    <dbReference type="NCBI Taxonomy" id="1387779"/>
    <lineage>
        <taxon>Bacteria</taxon>
        <taxon>Bacillati</taxon>
        <taxon>Bacillota</taxon>
        <taxon>Bacilli</taxon>
        <taxon>Bacillales</taxon>
        <taxon>Paenibacillaceae</taxon>
        <taxon>Cohnella</taxon>
    </lineage>
</organism>
<feature type="transmembrane region" description="Helical" evidence="7">
    <location>
        <begin position="207"/>
        <end position="226"/>
    </location>
</feature>
<dbReference type="GO" id="GO:0005886">
    <property type="term" value="C:plasma membrane"/>
    <property type="evidence" value="ECO:0007669"/>
    <property type="project" value="UniProtKB-SubCell"/>
</dbReference>
<reference evidence="9 10" key="1">
    <citation type="submission" date="2020-08" db="EMBL/GenBank/DDBJ databases">
        <title>Cohnella phylogeny.</title>
        <authorList>
            <person name="Dunlap C."/>
        </authorList>
    </citation>
    <scope>NUCLEOTIDE SEQUENCE [LARGE SCALE GENOMIC DNA]</scope>
    <source>
        <strain evidence="9 10">DSM 28246</strain>
    </source>
</reference>
<keyword evidence="4 7" id="KW-0812">Transmembrane</keyword>